<keyword evidence="5" id="KW-0378">Hydrolase</keyword>
<comment type="similarity">
    <text evidence="2">Belongs to the histone deacetylase family.</text>
</comment>
<evidence type="ECO:0000256" key="2">
    <source>
        <dbReference type="ARBA" id="ARBA00005947"/>
    </source>
</evidence>
<dbReference type="EMBL" id="JAAYEE010000032">
    <property type="protein sequence ID" value="NLW34224.1"/>
    <property type="molecule type" value="Genomic_DNA"/>
</dbReference>
<dbReference type="GO" id="GO:0004407">
    <property type="term" value="F:histone deacetylase activity"/>
    <property type="evidence" value="ECO:0007669"/>
    <property type="project" value="InterPro"/>
</dbReference>
<dbReference type="GO" id="GO:0040029">
    <property type="term" value="P:epigenetic regulation of gene expression"/>
    <property type="evidence" value="ECO:0007669"/>
    <property type="project" value="TreeGrafter"/>
</dbReference>
<feature type="domain" description="Histone deacetylase" evidence="6">
    <location>
        <begin position="26"/>
        <end position="316"/>
    </location>
</feature>
<dbReference type="Pfam" id="PF00850">
    <property type="entry name" value="Hist_deacetyl"/>
    <property type="match status" value="1"/>
</dbReference>
<dbReference type="Proteomes" id="UP000777265">
    <property type="component" value="Unassembled WGS sequence"/>
</dbReference>
<dbReference type="PANTHER" id="PTHR10625">
    <property type="entry name" value="HISTONE DEACETYLASE HDAC1-RELATED"/>
    <property type="match status" value="1"/>
</dbReference>
<organism evidence="7 8">
    <name type="scientific">Syntrophorhabdus aromaticivorans</name>
    <dbReference type="NCBI Taxonomy" id="328301"/>
    <lineage>
        <taxon>Bacteria</taxon>
        <taxon>Pseudomonadati</taxon>
        <taxon>Thermodesulfobacteriota</taxon>
        <taxon>Syntrophorhabdia</taxon>
        <taxon>Syntrophorhabdales</taxon>
        <taxon>Syntrophorhabdaceae</taxon>
        <taxon>Syntrophorhabdus</taxon>
    </lineage>
</organism>
<evidence type="ECO:0000259" key="6">
    <source>
        <dbReference type="Pfam" id="PF00850"/>
    </source>
</evidence>
<dbReference type="InterPro" id="IPR037138">
    <property type="entry name" value="His_deacetylse_dom_sf"/>
</dbReference>
<comment type="pathway">
    <text evidence="1">Ketone degradation; acetoin degradation.</text>
</comment>
<accession>A0A971M2S9</accession>
<gene>
    <name evidence="7" type="ORF">GXY80_01910</name>
</gene>
<dbReference type="Gene3D" id="3.40.800.20">
    <property type="entry name" value="Histone deacetylase domain"/>
    <property type="match status" value="1"/>
</dbReference>
<dbReference type="InterPro" id="IPR023801">
    <property type="entry name" value="His_deacetylse_dom"/>
</dbReference>
<dbReference type="GO" id="GO:0045150">
    <property type="term" value="P:acetoin catabolic process"/>
    <property type="evidence" value="ECO:0007669"/>
    <property type="project" value="UniProtKB-KW"/>
</dbReference>
<dbReference type="PRINTS" id="PR01270">
    <property type="entry name" value="HDASUPER"/>
</dbReference>
<evidence type="ECO:0000313" key="8">
    <source>
        <dbReference type="Proteomes" id="UP000777265"/>
    </source>
</evidence>
<reference evidence="7" key="1">
    <citation type="journal article" date="2020" name="Biotechnol. Biofuels">
        <title>New insights from the biogas microbiome by comprehensive genome-resolved metagenomics of nearly 1600 species originating from multiple anaerobic digesters.</title>
        <authorList>
            <person name="Campanaro S."/>
            <person name="Treu L."/>
            <person name="Rodriguez-R L.M."/>
            <person name="Kovalovszki A."/>
            <person name="Ziels R.M."/>
            <person name="Maus I."/>
            <person name="Zhu X."/>
            <person name="Kougias P.G."/>
            <person name="Basile A."/>
            <person name="Luo G."/>
            <person name="Schluter A."/>
            <person name="Konstantinidis K.T."/>
            <person name="Angelidaki I."/>
        </authorList>
    </citation>
    <scope>NUCLEOTIDE SEQUENCE</scope>
    <source>
        <strain evidence="7">AS06rmzACSIP_7</strain>
    </source>
</reference>
<dbReference type="SUPFAM" id="SSF52768">
    <property type="entry name" value="Arginase/deacetylase"/>
    <property type="match status" value="1"/>
</dbReference>
<dbReference type="CDD" id="cd09994">
    <property type="entry name" value="HDAC_AcuC_like"/>
    <property type="match status" value="1"/>
</dbReference>
<comment type="caution">
    <text evidence="7">The sequence shown here is derived from an EMBL/GenBank/DDBJ whole genome shotgun (WGS) entry which is preliminary data.</text>
</comment>
<dbReference type="PANTHER" id="PTHR10625:SF10">
    <property type="entry name" value="HISTONE DEACETYLASE HDAC1"/>
    <property type="match status" value="1"/>
</dbReference>
<evidence type="ECO:0000256" key="1">
    <source>
        <dbReference type="ARBA" id="ARBA00005101"/>
    </source>
</evidence>
<sequence length="383" mass="42122">MRKNNIMLNVLLHSNELANSEYRPNHPFKPARAGLLLELLNRYALLDHENQKIVEPVSLNEELLYLFHTKKYIDILKRAESGEFTVDMLQAGLGTTDNPVFPSMFRLALLASGATYEGAMLLLGNTTRVAFNPIGGFHHAGKDHAEGFCYINDIAVTIADLVRRGQRVACIDIDAHHGNGVQDAFFDTNQVLNISLHESGKTLYPGSGFETEIGEGEGTGYTVNIPFRAETDDEVYLFAFEALVPPLIKAFNPDIIFTVIGGDAHKDDPLAHLNLTSNAYKHIVTVINQIAPKIMAVGAGGYNIHRAVSLWTLAWAVFCGLEPVDRHAGLIGGMMYGPETNAGSLEDPPYAIDGLNKDRCFDDAKKVVRFIQDHVFPIHGIIG</sequence>
<evidence type="ECO:0000256" key="5">
    <source>
        <dbReference type="ARBA" id="ARBA00022801"/>
    </source>
</evidence>
<keyword evidence="4" id="KW-0006">Acetoin catabolism</keyword>
<dbReference type="InterPro" id="IPR003084">
    <property type="entry name" value="HDAC_I/II"/>
</dbReference>
<evidence type="ECO:0000256" key="4">
    <source>
        <dbReference type="ARBA" id="ARBA00022627"/>
    </source>
</evidence>
<name>A0A971M2S9_9BACT</name>
<dbReference type="GO" id="GO:0016787">
    <property type="term" value="F:hydrolase activity"/>
    <property type="evidence" value="ECO:0007669"/>
    <property type="project" value="UniProtKB-KW"/>
</dbReference>
<protein>
    <recommendedName>
        <fullName evidence="3">Acetoin utilization protein AcuC</fullName>
    </recommendedName>
</protein>
<dbReference type="InterPro" id="IPR023696">
    <property type="entry name" value="Ureohydrolase_dom_sf"/>
</dbReference>
<evidence type="ECO:0000313" key="7">
    <source>
        <dbReference type="EMBL" id="NLW34224.1"/>
    </source>
</evidence>
<dbReference type="AlphaFoldDB" id="A0A971M2S9"/>
<reference evidence="7" key="2">
    <citation type="submission" date="2020-01" db="EMBL/GenBank/DDBJ databases">
        <authorList>
            <person name="Campanaro S."/>
        </authorList>
    </citation>
    <scope>NUCLEOTIDE SEQUENCE</scope>
    <source>
        <strain evidence="7">AS06rmzACSIP_7</strain>
    </source>
</reference>
<dbReference type="InterPro" id="IPR003085">
    <property type="entry name" value="AcuC"/>
</dbReference>
<evidence type="ECO:0000256" key="3">
    <source>
        <dbReference type="ARBA" id="ARBA00020218"/>
    </source>
</evidence>
<dbReference type="PRINTS" id="PR01271">
    <property type="entry name" value="HISDACETLASE"/>
</dbReference>
<dbReference type="InterPro" id="IPR000286">
    <property type="entry name" value="HDACs"/>
</dbReference>
<proteinExistence type="inferred from homology"/>